<sequence>MEGGAALLGETTVMGDPEAQYELGCRLRVEGHAGAVIANGPLLLRVINFNFGSRLGPRYSSPSISKEIRFEEEFLREKK</sequence>
<evidence type="ECO:0000313" key="2">
    <source>
        <dbReference type="Proteomes" id="UP001314170"/>
    </source>
</evidence>
<dbReference type="Proteomes" id="UP001314170">
    <property type="component" value="Unassembled WGS sequence"/>
</dbReference>
<organism evidence="1 2">
    <name type="scientific">Dovyalis caffra</name>
    <dbReference type="NCBI Taxonomy" id="77055"/>
    <lineage>
        <taxon>Eukaryota</taxon>
        <taxon>Viridiplantae</taxon>
        <taxon>Streptophyta</taxon>
        <taxon>Embryophyta</taxon>
        <taxon>Tracheophyta</taxon>
        <taxon>Spermatophyta</taxon>
        <taxon>Magnoliopsida</taxon>
        <taxon>eudicotyledons</taxon>
        <taxon>Gunneridae</taxon>
        <taxon>Pentapetalae</taxon>
        <taxon>rosids</taxon>
        <taxon>fabids</taxon>
        <taxon>Malpighiales</taxon>
        <taxon>Salicaceae</taxon>
        <taxon>Flacourtieae</taxon>
        <taxon>Dovyalis</taxon>
    </lineage>
</organism>
<comment type="caution">
    <text evidence="1">The sequence shown here is derived from an EMBL/GenBank/DDBJ whole genome shotgun (WGS) entry which is preliminary data.</text>
</comment>
<accession>A0AAV1RCP8</accession>
<dbReference type="AlphaFoldDB" id="A0AAV1RCP8"/>
<proteinExistence type="predicted"/>
<gene>
    <name evidence="1" type="ORF">DCAF_LOCUS8730</name>
</gene>
<reference evidence="1 2" key="1">
    <citation type="submission" date="2024-01" db="EMBL/GenBank/DDBJ databases">
        <authorList>
            <person name="Waweru B."/>
        </authorList>
    </citation>
    <scope>NUCLEOTIDE SEQUENCE [LARGE SCALE GENOMIC DNA]</scope>
</reference>
<protein>
    <submittedName>
        <fullName evidence="1">Uncharacterized protein</fullName>
    </submittedName>
</protein>
<dbReference type="EMBL" id="CAWUPB010000913">
    <property type="protein sequence ID" value="CAK7331947.1"/>
    <property type="molecule type" value="Genomic_DNA"/>
</dbReference>
<evidence type="ECO:0000313" key="1">
    <source>
        <dbReference type="EMBL" id="CAK7331947.1"/>
    </source>
</evidence>
<name>A0AAV1RCP8_9ROSI</name>
<keyword evidence="2" id="KW-1185">Reference proteome</keyword>